<reference evidence="1 2" key="1">
    <citation type="journal article" date="2018" name="Sci. Rep.">
        <title>Characterisation of pathogen-specific regions and novel effector candidates in Fusarium oxysporum f. sp. cepae.</title>
        <authorList>
            <person name="Armitage A.D."/>
            <person name="Taylor A."/>
            <person name="Sobczyk M.K."/>
            <person name="Baxter L."/>
            <person name="Greenfield B.P."/>
            <person name="Bates H.J."/>
            <person name="Wilson F."/>
            <person name="Jackson A.C."/>
            <person name="Ott S."/>
            <person name="Harrison R.J."/>
            <person name="Clarkson J.P."/>
        </authorList>
    </citation>
    <scope>NUCLEOTIDE SEQUENCE [LARGE SCALE GENOMIC DNA]</scope>
    <source>
        <strain evidence="1 2">Fo_A28</strain>
    </source>
</reference>
<dbReference type="VEuPathDB" id="FungiDB:FOZG_01537"/>
<organism evidence="1 2">
    <name type="scientific">Fusarium oxysporum</name>
    <name type="common">Fusarium vascular wilt</name>
    <dbReference type="NCBI Taxonomy" id="5507"/>
    <lineage>
        <taxon>Eukaryota</taxon>
        <taxon>Fungi</taxon>
        <taxon>Dikarya</taxon>
        <taxon>Ascomycota</taxon>
        <taxon>Pezizomycotina</taxon>
        <taxon>Sordariomycetes</taxon>
        <taxon>Hypocreomycetidae</taxon>
        <taxon>Hypocreales</taxon>
        <taxon>Nectriaceae</taxon>
        <taxon>Fusarium</taxon>
        <taxon>Fusarium oxysporum species complex</taxon>
    </lineage>
</organism>
<evidence type="ECO:0000313" key="1">
    <source>
        <dbReference type="EMBL" id="RKK96608.1"/>
    </source>
</evidence>
<gene>
    <name evidence="1" type="ORF">BFJ68_g14350</name>
</gene>
<sequence length="110" mass="12093">MTQYTFFTNSLTKHVEIHHLLPLHVPLAGARSTFPSLSKRLNPFTDFYNLPLQVVHQASQVAVPPYSIATRSQGPINSLGGSLPAPRIMSLLHPTTIATHEPGELAFTDH</sequence>
<dbReference type="VEuPathDB" id="FungiDB:FOIG_01340"/>
<dbReference type="VEuPathDB" id="FungiDB:FOMG_01548"/>
<name>A0A420PVN0_FUSOX</name>
<dbReference type="Proteomes" id="UP000285860">
    <property type="component" value="Unassembled WGS sequence"/>
</dbReference>
<comment type="caution">
    <text evidence="1">The sequence shown here is derived from an EMBL/GenBank/DDBJ whole genome shotgun (WGS) entry which is preliminary data.</text>
</comment>
<dbReference type="EMBL" id="MRCY01000119">
    <property type="protein sequence ID" value="RKK96608.1"/>
    <property type="molecule type" value="Genomic_DNA"/>
</dbReference>
<protein>
    <submittedName>
        <fullName evidence="1">Uncharacterized protein</fullName>
    </submittedName>
</protein>
<evidence type="ECO:0000313" key="2">
    <source>
        <dbReference type="Proteomes" id="UP000285860"/>
    </source>
</evidence>
<accession>A0A420PVN0</accession>
<dbReference type="VEuPathDB" id="FungiDB:FOXG_17951"/>
<proteinExistence type="predicted"/>
<dbReference type="AlphaFoldDB" id="A0A420PVN0"/>